<evidence type="ECO:0000313" key="7">
    <source>
        <dbReference type="Proteomes" id="UP000245771"/>
    </source>
</evidence>
<dbReference type="PANTHER" id="PTHR13259:SF1">
    <property type="entry name" value="BLADDER CANCER-ASSOCIATED PROTEIN"/>
    <property type="match status" value="1"/>
</dbReference>
<evidence type="ECO:0000256" key="2">
    <source>
        <dbReference type="ARBA" id="ARBA00022692"/>
    </source>
</evidence>
<evidence type="ECO:0000256" key="3">
    <source>
        <dbReference type="ARBA" id="ARBA00022989"/>
    </source>
</evidence>
<dbReference type="EMBL" id="KZ819603">
    <property type="protein sequence ID" value="PWN35445.1"/>
    <property type="molecule type" value="Genomic_DNA"/>
</dbReference>
<feature type="transmembrane region" description="Helical" evidence="5">
    <location>
        <begin position="6"/>
        <end position="27"/>
    </location>
</feature>
<reference evidence="6 7" key="1">
    <citation type="journal article" date="2018" name="Mol. Biol. Evol.">
        <title>Broad Genomic Sampling Reveals a Smut Pathogenic Ancestry of the Fungal Clade Ustilaginomycotina.</title>
        <authorList>
            <person name="Kijpornyongpan T."/>
            <person name="Mondo S.J."/>
            <person name="Barry K."/>
            <person name="Sandor L."/>
            <person name="Lee J."/>
            <person name="Lipzen A."/>
            <person name="Pangilinan J."/>
            <person name="LaButti K."/>
            <person name="Hainaut M."/>
            <person name="Henrissat B."/>
            <person name="Grigoriev I.V."/>
            <person name="Spatafora J.W."/>
            <person name="Aime M.C."/>
        </authorList>
    </citation>
    <scope>NUCLEOTIDE SEQUENCE [LARGE SCALE GENOMIC DNA]</scope>
    <source>
        <strain evidence="6 7">MCA 3882</strain>
    </source>
</reference>
<dbReference type="PANTHER" id="PTHR13259">
    <property type="entry name" value="BLADDER CANCER 10 KD PROTEIN HOMOLOG"/>
    <property type="match status" value="1"/>
</dbReference>
<sequence>MHCLRWWLPLFLLPLPAVSPVMMILFVTTYAIRTKPCAYCAVIILGLMFSTC</sequence>
<keyword evidence="3 5" id="KW-1133">Transmembrane helix</keyword>
<keyword evidence="7" id="KW-1185">Reference proteome</keyword>
<dbReference type="Proteomes" id="UP000245771">
    <property type="component" value="Unassembled WGS sequence"/>
</dbReference>
<dbReference type="RefSeq" id="XP_025355747.1">
    <property type="nucleotide sequence ID" value="XM_025496074.1"/>
</dbReference>
<gene>
    <name evidence="6" type="ORF">FA14DRAFT_114858</name>
</gene>
<evidence type="ECO:0000256" key="5">
    <source>
        <dbReference type="SAM" id="Phobius"/>
    </source>
</evidence>
<dbReference type="OrthoDB" id="5563033at2759"/>
<protein>
    <submittedName>
        <fullName evidence="6">Uncharacterized protein</fullName>
    </submittedName>
</protein>
<evidence type="ECO:0000256" key="1">
    <source>
        <dbReference type="ARBA" id="ARBA00004370"/>
    </source>
</evidence>
<dbReference type="InterPro" id="IPR009598">
    <property type="entry name" value="BCALP"/>
</dbReference>
<comment type="subcellular location">
    <subcellularLocation>
        <location evidence="1">Membrane</location>
    </subcellularLocation>
</comment>
<dbReference type="Pfam" id="PF06726">
    <property type="entry name" value="BC10"/>
    <property type="match status" value="1"/>
</dbReference>
<dbReference type="AlphaFoldDB" id="A0A316VIW5"/>
<dbReference type="SMART" id="SM01396">
    <property type="entry name" value="BC10"/>
    <property type="match status" value="1"/>
</dbReference>
<organism evidence="6 7">
    <name type="scientific">Meira miltonrushii</name>
    <dbReference type="NCBI Taxonomy" id="1280837"/>
    <lineage>
        <taxon>Eukaryota</taxon>
        <taxon>Fungi</taxon>
        <taxon>Dikarya</taxon>
        <taxon>Basidiomycota</taxon>
        <taxon>Ustilaginomycotina</taxon>
        <taxon>Exobasidiomycetes</taxon>
        <taxon>Exobasidiales</taxon>
        <taxon>Brachybasidiaceae</taxon>
        <taxon>Meira</taxon>
    </lineage>
</organism>
<dbReference type="InParanoid" id="A0A316VIW5"/>
<accession>A0A316VIW5</accession>
<evidence type="ECO:0000256" key="4">
    <source>
        <dbReference type="ARBA" id="ARBA00023136"/>
    </source>
</evidence>
<keyword evidence="2 5" id="KW-0812">Transmembrane</keyword>
<dbReference type="GO" id="GO:0016020">
    <property type="term" value="C:membrane"/>
    <property type="evidence" value="ECO:0007669"/>
    <property type="project" value="UniProtKB-SubCell"/>
</dbReference>
<dbReference type="GeneID" id="37017855"/>
<keyword evidence="4 5" id="KW-0472">Membrane</keyword>
<feature type="non-terminal residue" evidence="6">
    <location>
        <position position="52"/>
    </location>
</feature>
<evidence type="ECO:0000313" key="6">
    <source>
        <dbReference type="EMBL" id="PWN35445.1"/>
    </source>
</evidence>
<proteinExistence type="predicted"/>
<name>A0A316VIW5_9BASI</name>